<comment type="domain">
    <text evidence="8">The C-terminus contains a calmodulin-binding domain, which binds calmodulin in a calcium-dependent fashion.</text>
</comment>
<comment type="similarity">
    <text evidence="2 8">Belongs to the MLO family.</text>
</comment>
<evidence type="ECO:0000256" key="5">
    <source>
        <dbReference type="ARBA" id="ARBA00022989"/>
    </source>
</evidence>
<dbReference type="RefSeq" id="XP_048137347.1">
    <property type="nucleotide sequence ID" value="XM_048281390.1"/>
</dbReference>
<feature type="region of interest" description="Disordered" evidence="9">
    <location>
        <begin position="520"/>
        <end position="539"/>
    </location>
</feature>
<feature type="transmembrane region" description="Helical" evidence="10">
    <location>
        <begin position="294"/>
        <end position="313"/>
    </location>
</feature>
<name>A0ABM3HL69_9MYRT</name>
<keyword evidence="5 8" id="KW-1133">Transmembrane helix</keyword>
<feature type="transmembrane region" description="Helical" evidence="10">
    <location>
        <begin position="70"/>
        <end position="88"/>
    </location>
</feature>
<evidence type="ECO:0000313" key="11">
    <source>
        <dbReference type="Proteomes" id="UP000827889"/>
    </source>
</evidence>
<evidence type="ECO:0000256" key="6">
    <source>
        <dbReference type="ARBA" id="ARBA00023136"/>
    </source>
</evidence>
<evidence type="ECO:0000256" key="2">
    <source>
        <dbReference type="ARBA" id="ARBA00006574"/>
    </source>
</evidence>
<protein>
    <recommendedName>
        <fullName evidence="8">MLO-like protein</fullName>
    </recommendedName>
</protein>
<reference evidence="12" key="1">
    <citation type="submission" date="2025-08" db="UniProtKB">
        <authorList>
            <consortium name="RefSeq"/>
        </authorList>
    </citation>
    <scope>IDENTIFICATION</scope>
    <source>
        <tissue evidence="12">Leaf</tissue>
    </source>
</reference>
<evidence type="ECO:0000256" key="8">
    <source>
        <dbReference type="RuleBase" id="RU280816"/>
    </source>
</evidence>
<feature type="compositionally biased region" description="Basic and acidic residues" evidence="9">
    <location>
        <begin position="477"/>
        <end position="488"/>
    </location>
</feature>
<keyword evidence="4 8" id="KW-0611">Plant defense</keyword>
<dbReference type="PANTHER" id="PTHR31942:SF89">
    <property type="entry name" value="MLO-LIKE PROTEIN 3"/>
    <property type="match status" value="1"/>
</dbReference>
<organism evidence="11 12">
    <name type="scientific">Rhodamnia argentea</name>
    <dbReference type="NCBI Taxonomy" id="178133"/>
    <lineage>
        <taxon>Eukaryota</taxon>
        <taxon>Viridiplantae</taxon>
        <taxon>Streptophyta</taxon>
        <taxon>Embryophyta</taxon>
        <taxon>Tracheophyta</taxon>
        <taxon>Spermatophyta</taxon>
        <taxon>Magnoliopsida</taxon>
        <taxon>eudicotyledons</taxon>
        <taxon>Gunneridae</taxon>
        <taxon>Pentapetalae</taxon>
        <taxon>rosids</taxon>
        <taxon>malvids</taxon>
        <taxon>Myrtales</taxon>
        <taxon>Myrtaceae</taxon>
        <taxon>Myrtoideae</taxon>
        <taxon>Myrteae</taxon>
        <taxon>Australasian group</taxon>
        <taxon>Rhodamnia</taxon>
    </lineage>
</organism>
<feature type="transmembrane region" description="Helical" evidence="10">
    <location>
        <begin position="25"/>
        <end position="49"/>
    </location>
</feature>
<evidence type="ECO:0000313" key="12">
    <source>
        <dbReference type="RefSeq" id="XP_048137347.1"/>
    </source>
</evidence>
<comment type="function">
    <text evidence="8">May be involved in modulation of pathogen defense and leaf cell death.</text>
</comment>
<feature type="transmembrane region" description="Helical" evidence="10">
    <location>
        <begin position="378"/>
        <end position="401"/>
    </location>
</feature>
<feature type="transmembrane region" description="Helical" evidence="10">
    <location>
        <begin position="171"/>
        <end position="192"/>
    </location>
</feature>
<proteinExistence type="inferred from homology"/>
<evidence type="ECO:0000256" key="3">
    <source>
        <dbReference type="ARBA" id="ARBA00022692"/>
    </source>
</evidence>
<dbReference type="Pfam" id="PF03094">
    <property type="entry name" value="Mlo"/>
    <property type="match status" value="1"/>
</dbReference>
<evidence type="ECO:0000256" key="9">
    <source>
        <dbReference type="SAM" id="MobiDB-lite"/>
    </source>
</evidence>
<accession>A0ABM3HL69</accession>
<evidence type="ECO:0000256" key="7">
    <source>
        <dbReference type="ARBA" id="ARBA00023265"/>
    </source>
</evidence>
<evidence type="ECO:0000256" key="10">
    <source>
        <dbReference type="SAM" id="Phobius"/>
    </source>
</evidence>
<keyword evidence="11" id="KW-1185">Reference proteome</keyword>
<feature type="compositionally biased region" description="Low complexity" evidence="9">
    <location>
        <begin position="489"/>
        <end position="501"/>
    </location>
</feature>
<comment type="subcellular location">
    <subcellularLocation>
        <location evidence="1 8">Membrane</location>
        <topology evidence="1 8">Multi-pass membrane protein</topology>
    </subcellularLocation>
</comment>
<keyword evidence="7 8" id="KW-0568">Pathogenesis-related protein</keyword>
<sequence>MAGGGEGSAAAAAETTRSLLDTPTWALATVCLLFISISIFIEHLIHLLCHWLKRHRKTALFEAVEKLKSVLMLLGFMSLILAVTQRAISKICVPTRVANEMLPCRRSLLTKTTKLKHGFGRTLAAEDVLNGVTWQMERRLAERERILAESGDYCGSRGMTSLISQEGLNQLSIFIFVLAVMQIIYSVLTMALGRAKMRRWKGWEKETQTVEYEAANDPNRFRLTRQTTFGRRHMGACTETSLHLWTKCFFRQFFHSVAKVDYLTLRHGFLSAHLSSNKTFNFQKYIQRSLEDDFKVVVGISPLMWFIVVIFMLVDLHGWHAYLWVSFMPLMIVLVLGTKLEVIVARMALQLRDQSAVVKGTPLVQPNDDLFWFSHPKYVLTLLHFTLFMNAFELSFFIWVTLQFGIKSCYHEHLEIIIVRVVLPVTVQVLCSYITLPLYALVTQMGSQFKSAVLEEQTANVIKQWHAGVREKRKKQKGDSSSHGREDYSSTTRYSETTTSDMSSSHHRTLTFAEFSSTAEITEECQESGSNRELGRNVEAPSDFVQIELSQQVTKDHAQA</sequence>
<feature type="transmembrane region" description="Helical" evidence="10">
    <location>
        <begin position="319"/>
        <end position="337"/>
    </location>
</feature>
<keyword evidence="8" id="KW-0112">Calmodulin-binding</keyword>
<dbReference type="Proteomes" id="UP000827889">
    <property type="component" value="Chromosome 6"/>
</dbReference>
<keyword evidence="6 8" id="KW-0472">Membrane</keyword>
<feature type="region of interest" description="Disordered" evidence="9">
    <location>
        <begin position="470"/>
        <end position="507"/>
    </location>
</feature>
<dbReference type="GeneID" id="115752265"/>
<gene>
    <name evidence="12" type="primary">LOC115752265</name>
    <name evidence="8" type="synonym">MLO</name>
</gene>
<dbReference type="InterPro" id="IPR004326">
    <property type="entry name" value="Mlo"/>
</dbReference>
<keyword evidence="3 8" id="KW-0812">Transmembrane</keyword>
<evidence type="ECO:0000256" key="1">
    <source>
        <dbReference type="ARBA" id="ARBA00004141"/>
    </source>
</evidence>
<feature type="transmembrane region" description="Helical" evidence="10">
    <location>
        <begin position="421"/>
        <end position="442"/>
    </location>
</feature>
<evidence type="ECO:0000256" key="4">
    <source>
        <dbReference type="ARBA" id="ARBA00022821"/>
    </source>
</evidence>
<dbReference type="PANTHER" id="PTHR31942">
    <property type="entry name" value="MLO-LIKE PROTEIN 1"/>
    <property type="match status" value="1"/>
</dbReference>